<reference evidence="2" key="2">
    <citation type="submission" date="2013-12" db="EMBL/GenBank/DDBJ databases">
        <authorList>
            <person name="Yu Y."/>
            <person name="Lee S."/>
            <person name="de Baynast K."/>
            <person name="Wissotski M."/>
            <person name="Liu L."/>
            <person name="Talag J."/>
            <person name="Goicoechea J."/>
            <person name="Angelova A."/>
            <person name="Jetty R."/>
            <person name="Kudrna D."/>
            <person name="Golser W."/>
            <person name="Rivera L."/>
            <person name="Zhang J."/>
            <person name="Wing R."/>
        </authorList>
    </citation>
    <scope>NUCLEOTIDE SEQUENCE</scope>
</reference>
<dbReference type="AlphaFoldDB" id="A0A0D9WLI5"/>
<reference evidence="1 2" key="1">
    <citation type="submission" date="2012-08" db="EMBL/GenBank/DDBJ databases">
        <title>Oryza genome evolution.</title>
        <authorList>
            <person name="Wing R.A."/>
        </authorList>
    </citation>
    <scope>NUCLEOTIDE SEQUENCE</scope>
</reference>
<protein>
    <recommendedName>
        <fullName evidence="3">DUF1618 domain-containing protein</fullName>
    </recommendedName>
</protein>
<evidence type="ECO:0000313" key="2">
    <source>
        <dbReference type="Proteomes" id="UP000032180"/>
    </source>
</evidence>
<proteinExistence type="predicted"/>
<keyword evidence="2" id="KW-1185">Reference proteome</keyword>
<accession>A0A0D9WLI5</accession>
<dbReference type="HOGENOM" id="CLU_032864_2_0_1"/>
<dbReference type="PANTHER" id="PTHR33127:SF89">
    <property type="entry name" value="OS06G0135800 PROTEIN"/>
    <property type="match status" value="1"/>
</dbReference>
<evidence type="ECO:0008006" key="3">
    <source>
        <dbReference type="Google" id="ProtNLM"/>
    </source>
</evidence>
<dbReference type="eggNOG" id="ENOG502R1MH">
    <property type="taxonomic scope" value="Eukaryota"/>
</dbReference>
<dbReference type="Proteomes" id="UP000032180">
    <property type="component" value="Chromosome 6"/>
</dbReference>
<dbReference type="Gramene" id="LPERR06G02020.1">
    <property type="protein sequence ID" value="LPERR06G02020.1"/>
    <property type="gene ID" value="LPERR06G02020"/>
</dbReference>
<reference evidence="1" key="3">
    <citation type="submission" date="2015-04" db="UniProtKB">
        <authorList>
            <consortium name="EnsemblPlants"/>
        </authorList>
    </citation>
    <scope>IDENTIFICATION</scope>
</reference>
<name>A0A0D9WLI5_9ORYZ</name>
<dbReference type="PANTHER" id="PTHR33127">
    <property type="entry name" value="TRANSMEMBRANE PROTEIN"/>
    <property type="match status" value="1"/>
</dbReference>
<sequence length="240" mass="26718">MAPASRSKHPGPAPSSSLPCLVFDYGADADQRRPTTLYNVADGVHRRCDWATSHGWVLTYDLTTLATFLWNPQPPVAAAAVRRKIILPSFRQTPPPVDSFCAISTKPNDGERIRLFTVVVVEPPDSHVIRYCHVGSSPPSATWVRYEYDIGTEKKIGTDGLPCKKEREKRSIHSFTSCGDDGKFYFFINPHLYGVLEFSPDQQPVVGKLQMRKPIGIFTTAKDFVVASIFSIDINGELHL</sequence>
<dbReference type="EnsemblPlants" id="LPERR06G02020.1">
    <property type="protein sequence ID" value="LPERR06G02020.1"/>
    <property type="gene ID" value="LPERR06G02020"/>
</dbReference>
<organism evidence="1 2">
    <name type="scientific">Leersia perrieri</name>
    <dbReference type="NCBI Taxonomy" id="77586"/>
    <lineage>
        <taxon>Eukaryota</taxon>
        <taxon>Viridiplantae</taxon>
        <taxon>Streptophyta</taxon>
        <taxon>Embryophyta</taxon>
        <taxon>Tracheophyta</taxon>
        <taxon>Spermatophyta</taxon>
        <taxon>Magnoliopsida</taxon>
        <taxon>Liliopsida</taxon>
        <taxon>Poales</taxon>
        <taxon>Poaceae</taxon>
        <taxon>BOP clade</taxon>
        <taxon>Oryzoideae</taxon>
        <taxon>Oryzeae</taxon>
        <taxon>Oryzinae</taxon>
        <taxon>Leersia</taxon>
    </lineage>
</organism>
<evidence type="ECO:0000313" key="1">
    <source>
        <dbReference type="EnsemblPlants" id="LPERR06G02020.1"/>
    </source>
</evidence>